<dbReference type="Pfam" id="PF12796">
    <property type="entry name" value="Ank_2"/>
    <property type="match status" value="1"/>
</dbReference>
<dbReference type="SMART" id="SM00248">
    <property type="entry name" value="ANK"/>
    <property type="match status" value="2"/>
</dbReference>
<reference evidence="2" key="1">
    <citation type="submission" date="2020-05" db="UniProtKB">
        <authorList>
            <consortium name="EnsemblMetazoa"/>
        </authorList>
    </citation>
    <scope>IDENTIFICATION</scope>
    <source>
        <strain evidence="2">Yale</strain>
    </source>
</reference>
<dbReference type="InterPro" id="IPR002110">
    <property type="entry name" value="Ankyrin_rpt"/>
</dbReference>
<proteinExistence type="predicted"/>
<dbReference type="SUPFAM" id="SSF54001">
    <property type="entry name" value="Cysteine proteinases"/>
    <property type="match status" value="1"/>
</dbReference>
<dbReference type="InterPro" id="IPR038765">
    <property type="entry name" value="Papain-like_cys_pep_sf"/>
</dbReference>
<evidence type="ECO:0000313" key="3">
    <source>
        <dbReference type="Proteomes" id="UP000092444"/>
    </source>
</evidence>
<name>A0A1B0FKH0_GLOMM</name>
<evidence type="ECO:0000256" key="1">
    <source>
        <dbReference type="PROSITE-ProRule" id="PRU00023"/>
    </source>
</evidence>
<protein>
    <submittedName>
        <fullName evidence="2">Uncharacterized protein</fullName>
    </submittedName>
</protein>
<dbReference type="PROSITE" id="PS50088">
    <property type="entry name" value="ANK_REPEAT"/>
    <property type="match status" value="1"/>
</dbReference>
<dbReference type="PANTHER" id="PTHR41317">
    <property type="entry name" value="PD-(D_E)XK NUCLEASE FAMILY TRANSPOSASE"/>
    <property type="match status" value="1"/>
</dbReference>
<dbReference type="SUPFAM" id="SSF48403">
    <property type="entry name" value="Ankyrin repeat"/>
    <property type="match status" value="1"/>
</dbReference>
<dbReference type="EMBL" id="CCAG010022149">
    <property type="status" value="NOT_ANNOTATED_CDS"/>
    <property type="molecule type" value="Genomic_DNA"/>
</dbReference>
<dbReference type="VEuPathDB" id="VectorBase:GMOY004299"/>
<dbReference type="STRING" id="37546.A0A1B0FKH0"/>
<organism evidence="2 3">
    <name type="scientific">Glossina morsitans morsitans</name>
    <name type="common">Savannah tsetse fly</name>
    <dbReference type="NCBI Taxonomy" id="37546"/>
    <lineage>
        <taxon>Eukaryota</taxon>
        <taxon>Metazoa</taxon>
        <taxon>Ecdysozoa</taxon>
        <taxon>Arthropoda</taxon>
        <taxon>Hexapoda</taxon>
        <taxon>Insecta</taxon>
        <taxon>Pterygota</taxon>
        <taxon>Neoptera</taxon>
        <taxon>Endopterygota</taxon>
        <taxon>Diptera</taxon>
        <taxon>Brachycera</taxon>
        <taxon>Muscomorpha</taxon>
        <taxon>Hippoboscoidea</taxon>
        <taxon>Glossinidae</taxon>
        <taxon>Glossina</taxon>
    </lineage>
</organism>
<dbReference type="InterPro" id="IPR036770">
    <property type="entry name" value="Ankyrin_rpt-contain_sf"/>
</dbReference>
<dbReference type="InterPro" id="IPR010106">
    <property type="entry name" value="RpnA"/>
</dbReference>
<dbReference type="Proteomes" id="UP000092444">
    <property type="component" value="Unassembled WGS sequence"/>
</dbReference>
<dbReference type="EnsemblMetazoa" id="GMOY004299-RA">
    <property type="protein sequence ID" value="GMOY004299-PA"/>
    <property type="gene ID" value="GMOY004299"/>
</dbReference>
<dbReference type="Pfam" id="PF12784">
    <property type="entry name" value="PDDEXK_2"/>
    <property type="match status" value="1"/>
</dbReference>
<dbReference type="Gene3D" id="1.25.40.20">
    <property type="entry name" value="Ankyrin repeat-containing domain"/>
    <property type="match status" value="1"/>
</dbReference>
<dbReference type="PANTHER" id="PTHR41317:SF1">
    <property type="entry name" value="PD-(D_E)XK NUCLEASE FAMILY TRANSPOSASE"/>
    <property type="match status" value="1"/>
</dbReference>
<dbReference type="PROSITE" id="PS50297">
    <property type="entry name" value="ANK_REP_REGION"/>
    <property type="match status" value="1"/>
</dbReference>
<evidence type="ECO:0000313" key="2">
    <source>
        <dbReference type="EnsemblMetazoa" id="GMOY004299-PA"/>
    </source>
</evidence>
<keyword evidence="3" id="KW-1185">Reference proteome</keyword>
<sequence length="1722" mass="196415">MPTQKELRTTMSKKLQEAIKHPDPAVAAGRMSAIKRWVGVLQDNFMEHIKYFKGDKLKFLHNVFQDEGCWSGVRLDNAALGQMFTEEKIGGIDNPLRKYEMACSYCDKIHPLFQKAFESYKNGFSSDELDSRGNPITDEYIRNSLLGGIRRKGPVFDFWIDRESGELKKYDAVEGFDSAVKLKWSEGVEYFYNHLKEEDKEKKLTEAVIALSRVQSVEKDAPILDFCVRNIADKDTLLQKLLQKDRDTMLKNPESNVQARSIIMEIWQCSSFSEYKKAAIIDTSNGKIPIKTVLAELIVNWKREDIYKSDEEKEIEKKEILDMMLFAKNSFPERFEFFKEKIIKNLRLCGREGMKDYVDYGLFAEELFSELEKTTLPLGPVGDGPWNNLRAFAREYLELEEGEDRVRVRKYIFRYGDGDLRRHALTMVFYAQGYNIVTLHIRAYDAQQQEAIDLQALNVNRNNVHVWEISCTLNDQFELDIDQPNDLGLYHDYQNNNANNFLDGDLIQVPNVENVHGISERVMDDGWQDVGQHGELFQEISGILMPLRDAINVNSEDKFRSILHGTFYASDNPYKVLATYKVGQTYSLKRGFADNAEEVAQKENNAKDRIKELMNKQRGYLLITSGNEVVLFPLIFNAGAGRLEGLISIPEGIGREEYVHRLDRGGRDSRPGVLVGPESVIDENPPEGLLSDQTRENLINYIRENPGRNRILPFDLGDNRCVSIITFEGSIQQLLEILRSRIRGGDNSIPTAQEIRRQIRDILRNQGIEVNDLLTLEFATRNGHYDYWLQQIDIAHAGRLQYQLRTEGNHTFEVANLARNDGNEHIVRVLNQFRENEKQQRLTLIITLNNTLWVTLVIERQNGNYVGYYADSTATAVPGGITDIIQNNLGNNISINNVSVSQQTDGWNCGLWALENASDINQVLNENPVGQVQNIINIIRDFLGRDHPNRDRNYFQNIRVGISQLFRNDPGFQDVQLQAYIQNREQIDPLLRTYLELGYHRVGGGYGLVEAPISLGVSDSSNFGDLLQSSLKGPEASRVSDLSKGKGEASMGDFTETVKSIINQLQPKSKPELSDIEYESIVEHLSSKEHLLNELMNDMWYSGDLPPVRNHNELPSLIDSKLGLNEQICVWFALDHDLTPSQKNLNKKLLNALKCLASNCGSFDNTDPLEEFLYDNKSNEDLKVILNVKRGESESTVLHAIAGAKIGGFRRSGNQAIDLLLEAGADPNIQNGKGKTPLNFAAAKGHYDNANSLLLKGANPNIISKKGRTPQQIATNKLCYNIEELFLTDKQKKLNAELYDLLVRDSDCTKNLKEFLAEHKGDLDLKVVLNIRQGTGESKVFSHVERFYWDNEDFAQELRKIFLEAGALDYRININHSYQKKQQVSTLLVSLTSNQKEKLNKFSDKVFRAQNMVELEEIVNDAIKSGVRLNYSFSQDFFSGNEYTFTDYVMKKVGFTGLAAIHDVEFLATILDPEIAAKKQSIVDVLCKDSQGSRYITEMQFTKTKGFEKRAQYYAAKAYSSQADQGDNYHNLKEIIFIAVADCIIFPDKAKYKSNHVILDQNSFEHNLKDFYFVFIELPKFTKTKEDQLENIVEKWCYFFRYAGETREEDLDKIVGSDVIIKRAYEEMNKFNWSEEELLAYEQMKKRIMDEIAAFAQKFDVGLKFGQEKGRQEGILIGQEKGKIEGKIEVAKNSLKAGVSIDVIAQITGLSHSEILQLKKKA</sequence>
<feature type="repeat" description="ANK" evidence="1">
    <location>
        <begin position="1233"/>
        <end position="1265"/>
    </location>
</feature>
<keyword evidence="1" id="KW-0040">ANK repeat</keyword>
<dbReference type="NCBIfam" id="TIGR01784">
    <property type="entry name" value="T_den_put_tspse"/>
    <property type="match status" value="1"/>
</dbReference>
<accession>A0A1B0FKH0</accession>